<organism evidence="2 3">
    <name type="scientific">Paenibacillus oryzae</name>
    <dbReference type="NCBI Taxonomy" id="1844972"/>
    <lineage>
        <taxon>Bacteria</taxon>
        <taxon>Bacillati</taxon>
        <taxon>Bacillota</taxon>
        <taxon>Bacilli</taxon>
        <taxon>Bacillales</taxon>
        <taxon>Paenibacillaceae</taxon>
        <taxon>Paenibacillus</taxon>
    </lineage>
</organism>
<dbReference type="STRING" id="1844972.A7K91_16915"/>
<dbReference type="OrthoDB" id="5513277at2"/>
<dbReference type="AlphaFoldDB" id="A0A1A5YMY5"/>
<protein>
    <recommendedName>
        <fullName evidence="1">AB hydrolase-1 domain-containing protein</fullName>
    </recommendedName>
</protein>
<evidence type="ECO:0000313" key="3">
    <source>
        <dbReference type="Proteomes" id="UP000092024"/>
    </source>
</evidence>
<proteinExistence type="predicted"/>
<reference evidence="2 3" key="1">
    <citation type="submission" date="2016-05" db="EMBL/GenBank/DDBJ databases">
        <title>Paenibacillus oryzae. sp. nov., isolated from the rice root.</title>
        <authorList>
            <person name="Zhang J."/>
            <person name="Zhang X."/>
        </authorList>
    </citation>
    <scope>NUCLEOTIDE SEQUENCE [LARGE SCALE GENOMIC DNA]</scope>
    <source>
        <strain evidence="2 3">1DrF-4</strain>
    </source>
</reference>
<dbReference type="Proteomes" id="UP000092024">
    <property type="component" value="Unassembled WGS sequence"/>
</dbReference>
<dbReference type="InterPro" id="IPR029058">
    <property type="entry name" value="AB_hydrolase_fold"/>
</dbReference>
<name>A0A1A5YMY5_9BACL</name>
<keyword evidence="3" id="KW-1185">Reference proteome</keyword>
<dbReference type="RefSeq" id="WP_068681318.1">
    <property type="nucleotide sequence ID" value="NZ_LYPA01000043.1"/>
</dbReference>
<dbReference type="InterPro" id="IPR050266">
    <property type="entry name" value="AB_hydrolase_sf"/>
</dbReference>
<evidence type="ECO:0000313" key="2">
    <source>
        <dbReference type="EMBL" id="OBR66908.1"/>
    </source>
</evidence>
<dbReference type="SUPFAM" id="SSF53474">
    <property type="entry name" value="alpha/beta-Hydrolases"/>
    <property type="match status" value="1"/>
</dbReference>
<comment type="caution">
    <text evidence="2">The sequence shown here is derived from an EMBL/GenBank/DDBJ whole genome shotgun (WGS) entry which is preliminary data.</text>
</comment>
<gene>
    <name evidence="2" type="ORF">A7K91_16915</name>
</gene>
<feature type="domain" description="AB hydrolase-1" evidence="1">
    <location>
        <begin position="60"/>
        <end position="168"/>
    </location>
</feature>
<sequence length="296" mass="33597">MTTKKPQYLPVFKSDAGLRLFMDAYERVMEHWPVPYETMEIQTDYGGCHVIACGPKQGEPIVMFHGMTSNSALWYPTIEALSGFRVYCVDTPGDFGKSKVAKKIQTPEDAICWMNQLLDVMGLEKAIFIGHSMGGWFCSNYASAHPEKIRRLVLLAPAASFLPAPFVKLLFKVYPALLFPKTERIQRAWKWFCAKGYTLPPHVMHLIIAAYMHGKSQLPVVPRVIEKEAWKNLNSPVLFMAGDEEKLYDAGQVNQQVKQVLPEATVYIVQGAGHCLMLEQREYVNKVIREFLLEHG</sequence>
<dbReference type="Pfam" id="PF00561">
    <property type="entry name" value="Abhydrolase_1"/>
    <property type="match status" value="1"/>
</dbReference>
<dbReference type="InterPro" id="IPR000073">
    <property type="entry name" value="AB_hydrolase_1"/>
</dbReference>
<accession>A0A1A5YMY5</accession>
<dbReference type="Gene3D" id="3.40.50.1820">
    <property type="entry name" value="alpha/beta hydrolase"/>
    <property type="match status" value="1"/>
</dbReference>
<evidence type="ECO:0000259" key="1">
    <source>
        <dbReference type="Pfam" id="PF00561"/>
    </source>
</evidence>
<dbReference type="EMBL" id="LYPA01000043">
    <property type="protein sequence ID" value="OBR66908.1"/>
    <property type="molecule type" value="Genomic_DNA"/>
</dbReference>
<dbReference type="PANTHER" id="PTHR43798">
    <property type="entry name" value="MONOACYLGLYCEROL LIPASE"/>
    <property type="match status" value="1"/>
</dbReference>
<dbReference type="PRINTS" id="PR00111">
    <property type="entry name" value="ABHYDROLASE"/>
</dbReference>